<dbReference type="Gene3D" id="3.40.50.980">
    <property type="match status" value="2"/>
</dbReference>
<dbReference type="GO" id="GO:0016405">
    <property type="term" value="F:CoA-ligase activity"/>
    <property type="evidence" value="ECO:0007669"/>
    <property type="project" value="TreeGrafter"/>
</dbReference>
<dbReference type="Pfam" id="PF00501">
    <property type="entry name" value="AMP-binding"/>
    <property type="match status" value="1"/>
</dbReference>
<dbReference type="Proteomes" id="UP000183461">
    <property type="component" value="Unassembled WGS sequence"/>
</dbReference>
<evidence type="ECO:0000259" key="1">
    <source>
        <dbReference type="Pfam" id="PF00501"/>
    </source>
</evidence>
<dbReference type="PANTHER" id="PTHR24096:SF422">
    <property type="entry name" value="BCDNA.GH02901"/>
    <property type="match status" value="1"/>
</dbReference>
<dbReference type="EMBL" id="FPIP01000001">
    <property type="protein sequence ID" value="SFW13505.1"/>
    <property type="molecule type" value="Genomic_DNA"/>
</dbReference>
<dbReference type="PANTHER" id="PTHR24096">
    <property type="entry name" value="LONG-CHAIN-FATTY-ACID--COA LIGASE"/>
    <property type="match status" value="1"/>
</dbReference>
<reference evidence="3" key="1">
    <citation type="submission" date="2016-11" db="EMBL/GenBank/DDBJ databases">
        <authorList>
            <person name="Varghese N."/>
            <person name="Submissions S."/>
        </authorList>
    </citation>
    <scope>NUCLEOTIDE SEQUENCE [LARGE SCALE GENOMIC DNA]</scope>
    <source>
        <strain evidence="3">YL228</strain>
    </source>
</reference>
<accession>A0A1K1LRF7</accession>
<evidence type="ECO:0000313" key="2">
    <source>
        <dbReference type="EMBL" id="SFW13505.1"/>
    </source>
</evidence>
<protein>
    <submittedName>
        <fullName evidence="2">AMP-binding enzyme</fullName>
    </submittedName>
</protein>
<dbReference type="SUPFAM" id="SSF56801">
    <property type="entry name" value="Acetyl-CoA synthetase-like"/>
    <property type="match status" value="1"/>
</dbReference>
<gene>
    <name evidence="2" type="ORF">SAMN02910280_0697</name>
</gene>
<sequence length="347" mass="38155">MKKQLIIPERSVYDNLKRSAKEYGSLCAVDYFGREISYRELVREVNRCACALVAIGVNRGDVVSVCLPNVPQAVYLLYAVNKLGAAADMIDPYCDEMDIKDGLVKSGSRYIFALESISSKLENIVDALDIKLVVTASVSDEMPLVMKTGHIIKNFGKKKRKSPFLDWNGFISKASPTDRYIVVHSSGETAAAFISERDDSQSISVSNKNFNDFALYCLEECGNIDKADRVLAVVPISQGFGIGTCIHSVFSVGGTAVILPNFNNNDIDKAIIRYCPNVIAGDSRMYKVMAESSGFDSKDLSFIKTAILAGGKFEETLKKEIRELLCSCGSICRICEIESLTDHIAEK</sequence>
<evidence type="ECO:0000313" key="3">
    <source>
        <dbReference type="Proteomes" id="UP000183461"/>
    </source>
</evidence>
<feature type="domain" description="AMP-dependent synthetase/ligase" evidence="1">
    <location>
        <begin position="17"/>
        <end position="327"/>
    </location>
</feature>
<dbReference type="RefSeq" id="WP_072299093.1">
    <property type="nucleotide sequence ID" value="NZ_FPIP01000001.1"/>
</dbReference>
<organism evidence="2 3">
    <name type="scientific">Ruminococcus flavefaciens</name>
    <dbReference type="NCBI Taxonomy" id="1265"/>
    <lineage>
        <taxon>Bacteria</taxon>
        <taxon>Bacillati</taxon>
        <taxon>Bacillota</taxon>
        <taxon>Clostridia</taxon>
        <taxon>Eubacteriales</taxon>
        <taxon>Oscillospiraceae</taxon>
        <taxon>Ruminococcus</taxon>
    </lineage>
</organism>
<proteinExistence type="predicted"/>
<dbReference type="AlphaFoldDB" id="A0A1K1LRF7"/>
<dbReference type="InterPro" id="IPR000873">
    <property type="entry name" value="AMP-dep_synth/lig_dom"/>
</dbReference>
<name>A0A1K1LRF7_RUMFL</name>